<dbReference type="Gene3D" id="1.20.1730.10">
    <property type="entry name" value="Sodium/glucose cotransporter"/>
    <property type="match status" value="1"/>
</dbReference>
<dbReference type="InterPro" id="IPR001734">
    <property type="entry name" value="Na/solute_symporter"/>
</dbReference>
<dbReference type="GO" id="GO:0005886">
    <property type="term" value="C:plasma membrane"/>
    <property type="evidence" value="ECO:0007669"/>
    <property type="project" value="UniProtKB-SubCell"/>
</dbReference>
<dbReference type="AlphaFoldDB" id="A0A4R8WC43"/>
<dbReference type="PROSITE" id="PS50283">
    <property type="entry name" value="NA_SOLUT_SYMP_3"/>
    <property type="match status" value="1"/>
</dbReference>
<accession>A0A4R8WC43</accession>
<evidence type="ECO:0000313" key="12">
    <source>
        <dbReference type="Proteomes" id="UP000297643"/>
    </source>
</evidence>
<comment type="subcellular location">
    <subcellularLocation>
        <location evidence="1">Cell membrane</location>
        <topology evidence="1">Multi-pass membrane protein</topology>
    </subcellularLocation>
</comment>
<keyword evidence="4" id="KW-1003">Cell membrane</keyword>
<feature type="transmembrane region" description="Helical" evidence="10">
    <location>
        <begin position="231"/>
        <end position="252"/>
    </location>
</feature>
<gene>
    <name evidence="11" type="ORF">E3O32_05020</name>
</gene>
<keyword evidence="7 10" id="KW-1133">Transmembrane helix</keyword>
<evidence type="ECO:0000256" key="6">
    <source>
        <dbReference type="ARBA" id="ARBA00022847"/>
    </source>
</evidence>
<name>A0A4R8WC43_9MICO</name>
<comment type="caution">
    <text evidence="11">The sequence shown here is derived from an EMBL/GenBank/DDBJ whole genome shotgun (WGS) entry which is preliminary data.</text>
</comment>
<evidence type="ECO:0000256" key="9">
    <source>
        <dbReference type="RuleBase" id="RU362091"/>
    </source>
</evidence>
<evidence type="ECO:0000313" key="11">
    <source>
        <dbReference type="EMBL" id="TFC06437.1"/>
    </source>
</evidence>
<keyword evidence="12" id="KW-1185">Reference proteome</keyword>
<comment type="similarity">
    <text evidence="2 9">Belongs to the sodium:solute symporter (SSF) (TC 2.A.21) family.</text>
</comment>
<dbReference type="InterPro" id="IPR038377">
    <property type="entry name" value="Na/Glc_symporter_sf"/>
</dbReference>
<dbReference type="GO" id="GO:0015293">
    <property type="term" value="F:symporter activity"/>
    <property type="evidence" value="ECO:0007669"/>
    <property type="project" value="UniProtKB-KW"/>
</dbReference>
<evidence type="ECO:0000256" key="2">
    <source>
        <dbReference type="ARBA" id="ARBA00006434"/>
    </source>
</evidence>
<evidence type="ECO:0000256" key="7">
    <source>
        <dbReference type="ARBA" id="ARBA00022989"/>
    </source>
</evidence>
<feature type="transmembrane region" description="Helical" evidence="10">
    <location>
        <begin position="45"/>
        <end position="69"/>
    </location>
</feature>
<dbReference type="Pfam" id="PF00474">
    <property type="entry name" value="SSF"/>
    <property type="match status" value="1"/>
</dbReference>
<sequence length="494" mass="51180">MNAWAGYAALIGLFTVTAGIGFYGLRISRTTEDFYVASRTVRPWWNASAIGGEYLSAASYLGVAGLILISGSDALWFPIGYTAGYLMLLLFVAAPLRRSGAYTIPDFTEARLESVAARRVTSALVVMVGWFYIVPQLHGAALTMSIATGLPSWVGSVAVAVVVCVTVVTGGMRSITFVQAFQFWLKFTAIALPIVLILIIMGNSGLSVAAVAEPFASAPATSPVADAYRDISLVVALLFGTLGLPHVLVRFYTNPDGPSARRTTLIVIGLLSVFYLFPTVYGVLGRAFTPDIATGGTPDALVLLLPGRLVPGLAGDVLTALVIAGAFAAFLSTTSGLVVSIAGVISQDVLGGRVLGFRVAAVFSTLVPLGVALLTDSMQLAGSVGLVFAFTASTICPLLLLGIWWRGLTDAGAIAGMLAGAALCGGAIVAGRVLGPLAGPGQELLAQPAAWTVPAAFAVMVGVSLLTRGRRPGGITKIMTRLHAPERQLPAPTR</sequence>
<feature type="transmembrane region" description="Helical" evidence="10">
    <location>
        <begin position="380"/>
        <end position="404"/>
    </location>
</feature>
<dbReference type="InterPro" id="IPR050277">
    <property type="entry name" value="Sodium:Solute_Symporter"/>
</dbReference>
<feature type="transmembrane region" description="Helical" evidence="10">
    <location>
        <begin position="411"/>
        <end position="429"/>
    </location>
</feature>
<dbReference type="GO" id="GO:0006847">
    <property type="term" value="P:plasma membrane acetate transport"/>
    <property type="evidence" value="ECO:0007669"/>
    <property type="project" value="TreeGrafter"/>
</dbReference>
<feature type="transmembrane region" description="Helical" evidence="10">
    <location>
        <begin position="449"/>
        <end position="467"/>
    </location>
</feature>
<feature type="transmembrane region" description="Helical" evidence="10">
    <location>
        <begin position="116"/>
        <end position="133"/>
    </location>
</feature>
<proteinExistence type="inferred from homology"/>
<evidence type="ECO:0000256" key="1">
    <source>
        <dbReference type="ARBA" id="ARBA00004651"/>
    </source>
</evidence>
<keyword evidence="3" id="KW-0813">Transport</keyword>
<evidence type="ECO:0000256" key="8">
    <source>
        <dbReference type="ARBA" id="ARBA00023136"/>
    </source>
</evidence>
<feature type="transmembrane region" description="Helical" evidence="10">
    <location>
        <begin position="6"/>
        <end position="25"/>
    </location>
</feature>
<reference evidence="11 12" key="1">
    <citation type="submission" date="2019-03" db="EMBL/GenBank/DDBJ databases">
        <title>Genomics of glacier-inhabiting Cryobacterium strains.</title>
        <authorList>
            <person name="Liu Q."/>
            <person name="Xin Y.-H."/>
        </authorList>
    </citation>
    <scope>NUCLEOTIDE SEQUENCE [LARGE SCALE GENOMIC DNA]</scope>
    <source>
        <strain evidence="11 12">RHLT2-21</strain>
    </source>
</reference>
<evidence type="ECO:0000256" key="10">
    <source>
        <dbReference type="SAM" id="Phobius"/>
    </source>
</evidence>
<feature type="transmembrane region" description="Helical" evidence="10">
    <location>
        <begin position="317"/>
        <end position="343"/>
    </location>
</feature>
<dbReference type="Proteomes" id="UP000297643">
    <property type="component" value="Unassembled WGS sequence"/>
</dbReference>
<feature type="transmembrane region" description="Helical" evidence="10">
    <location>
        <begin position="153"/>
        <end position="171"/>
    </location>
</feature>
<evidence type="ECO:0000256" key="4">
    <source>
        <dbReference type="ARBA" id="ARBA00022475"/>
    </source>
</evidence>
<evidence type="ECO:0000256" key="5">
    <source>
        <dbReference type="ARBA" id="ARBA00022692"/>
    </source>
</evidence>
<dbReference type="PANTHER" id="PTHR48086">
    <property type="entry name" value="SODIUM/PROLINE SYMPORTER-RELATED"/>
    <property type="match status" value="1"/>
</dbReference>
<keyword evidence="8 10" id="KW-0472">Membrane</keyword>
<feature type="transmembrane region" description="Helical" evidence="10">
    <location>
        <begin position="264"/>
        <end position="284"/>
    </location>
</feature>
<dbReference type="RefSeq" id="WP_134507419.1">
    <property type="nucleotide sequence ID" value="NZ_SOFM01000010.1"/>
</dbReference>
<dbReference type="PANTHER" id="PTHR48086:SF6">
    <property type="entry name" value="CATION_ACETATE SYMPORTER ACTP"/>
    <property type="match status" value="1"/>
</dbReference>
<feature type="transmembrane region" description="Helical" evidence="10">
    <location>
        <begin position="183"/>
        <end position="211"/>
    </location>
</feature>
<dbReference type="EMBL" id="SOFM01000010">
    <property type="protein sequence ID" value="TFC06437.1"/>
    <property type="molecule type" value="Genomic_DNA"/>
</dbReference>
<organism evidence="11 12">
    <name type="scientific">Cryobacterium mannosilyticum</name>
    <dbReference type="NCBI Taxonomy" id="1259190"/>
    <lineage>
        <taxon>Bacteria</taxon>
        <taxon>Bacillati</taxon>
        <taxon>Actinomycetota</taxon>
        <taxon>Actinomycetes</taxon>
        <taxon>Micrococcales</taxon>
        <taxon>Microbacteriaceae</taxon>
        <taxon>Cryobacterium</taxon>
    </lineage>
</organism>
<keyword evidence="6" id="KW-0769">Symport</keyword>
<feature type="transmembrane region" description="Helical" evidence="10">
    <location>
        <begin position="75"/>
        <end position="96"/>
    </location>
</feature>
<evidence type="ECO:0000256" key="3">
    <source>
        <dbReference type="ARBA" id="ARBA00022448"/>
    </source>
</evidence>
<feature type="transmembrane region" description="Helical" evidence="10">
    <location>
        <begin position="355"/>
        <end position="374"/>
    </location>
</feature>
<keyword evidence="5 10" id="KW-0812">Transmembrane</keyword>
<protein>
    <submittedName>
        <fullName evidence="11">Cation acetate symporter</fullName>
    </submittedName>
</protein>
<dbReference type="GO" id="GO:0015123">
    <property type="term" value="F:acetate transmembrane transporter activity"/>
    <property type="evidence" value="ECO:0007669"/>
    <property type="project" value="TreeGrafter"/>
</dbReference>
<dbReference type="CDD" id="cd11480">
    <property type="entry name" value="SLC5sbd_u4"/>
    <property type="match status" value="1"/>
</dbReference>